<dbReference type="EMBL" id="WJXW01000005">
    <property type="protein sequence ID" value="KAF9736401.1"/>
    <property type="molecule type" value="Genomic_DNA"/>
</dbReference>
<organism evidence="1 2">
    <name type="scientific">Paraphaeosphaeria minitans</name>
    <dbReference type="NCBI Taxonomy" id="565426"/>
    <lineage>
        <taxon>Eukaryota</taxon>
        <taxon>Fungi</taxon>
        <taxon>Dikarya</taxon>
        <taxon>Ascomycota</taxon>
        <taxon>Pezizomycotina</taxon>
        <taxon>Dothideomycetes</taxon>
        <taxon>Pleosporomycetidae</taxon>
        <taxon>Pleosporales</taxon>
        <taxon>Massarineae</taxon>
        <taxon>Didymosphaeriaceae</taxon>
        <taxon>Paraphaeosphaeria</taxon>
    </lineage>
</organism>
<dbReference type="AlphaFoldDB" id="A0A9P6GIQ6"/>
<dbReference type="Proteomes" id="UP000756921">
    <property type="component" value="Unassembled WGS sequence"/>
</dbReference>
<evidence type="ECO:0000313" key="2">
    <source>
        <dbReference type="Proteomes" id="UP000756921"/>
    </source>
</evidence>
<gene>
    <name evidence="1" type="ORF">PMIN01_06317</name>
</gene>
<evidence type="ECO:0000313" key="1">
    <source>
        <dbReference type="EMBL" id="KAF9736401.1"/>
    </source>
</evidence>
<protein>
    <submittedName>
        <fullName evidence="1">Uncharacterized protein</fullName>
    </submittedName>
</protein>
<name>A0A9P6GIQ6_9PLEO</name>
<dbReference type="OrthoDB" id="3708401at2759"/>
<proteinExistence type="predicted"/>
<reference evidence="1" key="1">
    <citation type="journal article" date="2020" name="Mol. Plant Microbe Interact.">
        <title>Genome Sequence of the Biocontrol Agent Coniothyrium minitans strain Conio (IMI 134523).</title>
        <authorList>
            <person name="Patel D."/>
            <person name="Shittu T.A."/>
            <person name="Baroncelli R."/>
            <person name="Muthumeenakshi S."/>
            <person name="Osborne T.H."/>
            <person name="Janganan T.K."/>
            <person name="Sreenivasaprasad S."/>
        </authorList>
    </citation>
    <scope>NUCLEOTIDE SEQUENCE</scope>
    <source>
        <strain evidence="1">Conio</strain>
    </source>
</reference>
<comment type="caution">
    <text evidence="1">The sequence shown here is derived from an EMBL/GenBank/DDBJ whole genome shotgun (WGS) entry which is preliminary data.</text>
</comment>
<sequence length="111" mass="11703">MHVTTPGTVGDIITSYSRGTGGMFRWAAPYDPLPSNTCEVRTDVQGFLGQQVLKCTGSLKSPSQTFTGFADEDVNGNGLHYLFGVQISNGAALYGEQPLELGLFNGGGCPL</sequence>
<keyword evidence="2" id="KW-1185">Reference proteome</keyword>
<accession>A0A9P6GIQ6</accession>